<keyword evidence="5 7" id="KW-0413">Isomerase</keyword>
<evidence type="ECO:0000256" key="2">
    <source>
        <dbReference type="ARBA" id="ARBA00002147"/>
    </source>
</evidence>
<protein>
    <recommendedName>
        <fullName evidence="7">Putative N-acetylmannosamine-6-phosphate 2-epimerase</fullName>
        <ecNumber evidence="7">5.1.3.9</ecNumber>
    </recommendedName>
    <alternativeName>
        <fullName evidence="7">ManNAc-6-P epimerase</fullName>
    </alternativeName>
</protein>
<evidence type="ECO:0000256" key="5">
    <source>
        <dbReference type="ARBA" id="ARBA00023235"/>
    </source>
</evidence>
<gene>
    <name evidence="7" type="primary">nanE</name>
    <name evidence="8" type="ORF">NX779_02015</name>
</gene>
<accession>A0ABY5U1N7</accession>
<dbReference type="PANTHER" id="PTHR36204:SF1">
    <property type="entry name" value="N-ACETYLMANNOSAMINE-6-PHOSPHATE 2-EPIMERASE-RELATED"/>
    <property type="match status" value="1"/>
</dbReference>
<evidence type="ECO:0000256" key="6">
    <source>
        <dbReference type="ARBA" id="ARBA00023277"/>
    </source>
</evidence>
<keyword evidence="9" id="KW-1185">Reference proteome</keyword>
<organism evidence="8 9">
    <name type="scientific">Mycoplasma cottewii</name>
    <dbReference type="NCBI Taxonomy" id="51364"/>
    <lineage>
        <taxon>Bacteria</taxon>
        <taxon>Bacillati</taxon>
        <taxon>Mycoplasmatota</taxon>
        <taxon>Mollicutes</taxon>
        <taxon>Mycoplasmataceae</taxon>
        <taxon>Mycoplasma</taxon>
    </lineage>
</organism>
<evidence type="ECO:0000313" key="9">
    <source>
        <dbReference type="Proteomes" id="UP001059819"/>
    </source>
</evidence>
<dbReference type="HAMAP" id="MF_01235">
    <property type="entry name" value="ManNAc6P_epimer"/>
    <property type="match status" value="1"/>
</dbReference>
<comment type="similarity">
    <text evidence="4 7">Belongs to the NanE family.</text>
</comment>
<dbReference type="InterPro" id="IPR011060">
    <property type="entry name" value="RibuloseP-bd_barrel"/>
</dbReference>
<dbReference type="Proteomes" id="UP001059819">
    <property type="component" value="Chromosome"/>
</dbReference>
<dbReference type="SUPFAM" id="SSF51366">
    <property type="entry name" value="Ribulose-phoshate binding barrel"/>
    <property type="match status" value="1"/>
</dbReference>
<comment type="function">
    <text evidence="2 7">Converts N-acetylmannosamine-6-phosphate (ManNAc-6-P) to N-acetylglucosamine-6-phosphate (GlcNAc-6-P).</text>
</comment>
<name>A0ABY5U1N7_9MOLU</name>
<dbReference type="PANTHER" id="PTHR36204">
    <property type="entry name" value="N-ACETYLMANNOSAMINE-6-PHOSPHATE 2-EPIMERASE-RELATED"/>
    <property type="match status" value="1"/>
</dbReference>
<evidence type="ECO:0000256" key="1">
    <source>
        <dbReference type="ARBA" id="ARBA00000056"/>
    </source>
</evidence>
<dbReference type="NCBIfam" id="NF002231">
    <property type="entry name" value="PRK01130.1"/>
    <property type="match status" value="1"/>
</dbReference>
<comment type="pathway">
    <text evidence="3 7">Amino-sugar metabolism; N-acetylneuraminate degradation; D-fructose 6-phosphate from N-acetylneuraminate: step 3/5.</text>
</comment>
<dbReference type="InterPro" id="IPR007260">
    <property type="entry name" value="NanE"/>
</dbReference>
<dbReference type="Gene3D" id="3.20.20.70">
    <property type="entry name" value="Aldolase class I"/>
    <property type="match status" value="1"/>
</dbReference>
<evidence type="ECO:0000256" key="3">
    <source>
        <dbReference type="ARBA" id="ARBA00005081"/>
    </source>
</evidence>
<reference evidence="8" key="1">
    <citation type="submission" date="2022-08" db="EMBL/GenBank/DDBJ databases">
        <title>Complete genome sequence of Mycoplasma cottewii type strain VIS.</title>
        <authorList>
            <person name="Spergser J."/>
        </authorList>
    </citation>
    <scope>NUCLEOTIDE SEQUENCE</scope>
    <source>
        <strain evidence="8">VIS</strain>
    </source>
</reference>
<dbReference type="Pfam" id="PF04131">
    <property type="entry name" value="NanE"/>
    <property type="match status" value="1"/>
</dbReference>
<evidence type="ECO:0000313" key="8">
    <source>
        <dbReference type="EMBL" id="UWD35393.1"/>
    </source>
</evidence>
<dbReference type="EC" id="5.1.3.9" evidence="7"/>
<keyword evidence="6 7" id="KW-0119">Carbohydrate metabolism</keyword>
<evidence type="ECO:0000256" key="4">
    <source>
        <dbReference type="ARBA" id="ARBA00007439"/>
    </source>
</evidence>
<sequence>MKDSFINKIKNKLIVSCQAVDDEPLNDALVMQKMAYATVLGGAEILRLSQVEHISAIKKVVNVPIIGLIKKHYDNSEVVITPTFKEVEQLVNLKVDVIAIDATLRARPDQDLEQLVKTIKKHYPDQLLMADCSTLNDAINAQNLGFDLIGTTLRGYTKETKNHSNIENNYKFLKQLQKVITKPIIAEGGIWEPQQAKEILDLGIHAVVVGSAITRPQLITKYWLDKIKK</sequence>
<dbReference type="EMBL" id="CP103424">
    <property type="protein sequence ID" value="UWD35393.1"/>
    <property type="molecule type" value="Genomic_DNA"/>
</dbReference>
<dbReference type="InterPro" id="IPR013785">
    <property type="entry name" value="Aldolase_TIM"/>
</dbReference>
<evidence type="ECO:0000256" key="7">
    <source>
        <dbReference type="HAMAP-Rule" id="MF_01235"/>
    </source>
</evidence>
<proteinExistence type="inferred from homology"/>
<comment type="catalytic activity">
    <reaction evidence="1 7">
        <text>an N-acyl-D-glucosamine 6-phosphate = an N-acyl-D-mannosamine 6-phosphate</text>
        <dbReference type="Rhea" id="RHEA:23932"/>
        <dbReference type="ChEBI" id="CHEBI:57599"/>
        <dbReference type="ChEBI" id="CHEBI:57666"/>
        <dbReference type="EC" id="5.1.3.9"/>
    </reaction>
</comment>
<dbReference type="RefSeq" id="WP_259430535.1">
    <property type="nucleotide sequence ID" value="NZ_CP103424.1"/>
</dbReference>
<dbReference type="CDD" id="cd04729">
    <property type="entry name" value="NanE"/>
    <property type="match status" value="1"/>
</dbReference>